<sequence>MRKLFETRIYSTGLNIGLLLLRLSAGGFMLTHGYPKLQRVLSGEFRFGDPLGLGPEVSLVLAVFAEFGCSLLLMLGLGTRLATIPLIVTMLVAAFISHGSDPFARKELALMYLVSYVVLLLNGAGKISLDQLLGKKR</sequence>
<reference evidence="8" key="1">
    <citation type="submission" date="2022-11" db="EMBL/GenBank/DDBJ databases">
        <title>Marilongibacter aestuarii gen. nov., sp. nov., isolated from tidal flat sediment.</title>
        <authorList>
            <person name="Jiayan W."/>
        </authorList>
    </citation>
    <scope>NUCLEOTIDE SEQUENCE</scope>
    <source>
        <strain evidence="8">Z1-6</strain>
    </source>
</reference>
<comment type="subcellular location">
    <subcellularLocation>
        <location evidence="1">Cell membrane</location>
        <topology evidence="1">Multi-pass membrane protein</topology>
    </subcellularLocation>
</comment>
<evidence type="ECO:0000256" key="2">
    <source>
        <dbReference type="ARBA" id="ARBA00006679"/>
    </source>
</evidence>
<comment type="caution">
    <text evidence="8">The sequence shown here is derived from an EMBL/GenBank/DDBJ whole genome shotgun (WGS) entry which is preliminary data.</text>
</comment>
<dbReference type="EMBL" id="JAPOHD010000020">
    <property type="protein sequence ID" value="MCY1720691.1"/>
    <property type="molecule type" value="Genomic_DNA"/>
</dbReference>
<proteinExistence type="inferred from homology"/>
<dbReference type="RefSeq" id="WP_343333024.1">
    <property type="nucleotide sequence ID" value="NZ_JAPOHD010000020.1"/>
</dbReference>
<keyword evidence="9" id="KW-1185">Reference proteome</keyword>
<keyword evidence="3" id="KW-1003">Cell membrane</keyword>
<feature type="transmembrane region" description="Helical" evidence="7">
    <location>
        <begin position="81"/>
        <end position="97"/>
    </location>
</feature>
<protein>
    <submittedName>
        <fullName evidence="8">DoxX family protein</fullName>
    </submittedName>
</protein>
<dbReference type="Proteomes" id="UP001145087">
    <property type="component" value="Unassembled WGS sequence"/>
</dbReference>
<feature type="transmembrane region" description="Helical" evidence="7">
    <location>
        <begin position="51"/>
        <end position="74"/>
    </location>
</feature>
<evidence type="ECO:0000256" key="6">
    <source>
        <dbReference type="ARBA" id="ARBA00023136"/>
    </source>
</evidence>
<keyword evidence="6 7" id="KW-0472">Membrane</keyword>
<dbReference type="GO" id="GO:0005886">
    <property type="term" value="C:plasma membrane"/>
    <property type="evidence" value="ECO:0007669"/>
    <property type="project" value="UniProtKB-SubCell"/>
</dbReference>
<evidence type="ECO:0000256" key="4">
    <source>
        <dbReference type="ARBA" id="ARBA00022692"/>
    </source>
</evidence>
<evidence type="ECO:0000313" key="8">
    <source>
        <dbReference type="EMBL" id="MCY1720691.1"/>
    </source>
</evidence>
<accession>A0A9X3J6P3</accession>
<evidence type="ECO:0000313" key="9">
    <source>
        <dbReference type="Proteomes" id="UP001145087"/>
    </source>
</evidence>
<evidence type="ECO:0000256" key="3">
    <source>
        <dbReference type="ARBA" id="ARBA00022475"/>
    </source>
</evidence>
<evidence type="ECO:0000256" key="5">
    <source>
        <dbReference type="ARBA" id="ARBA00022989"/>
    </source>
</evidence>
<dbReference type="PANTHER" id="PTHR33452:SF1">
    <property type="entry name" value="INNER MEMBRANE PROTEIN YPHA-RELATED"/>
    <property type="match status" value="1"/>
</dbReference>
<feature type="transmembrane region" description="Helical" evidence="7">
    <location>
        <begin position="109"/>
        <end position="129"/>
    </location>
</feature>
<evidence type="ECO:0000256" key="1">
    <source>
        <dbReference type="ARBA" id="ARBA00004651"/>
    </source>
</evidence>
<dbReference type="InterPro" id="IPR032808">
    <property type="entry name" value="DoxX"/>
</dbReference>
<dbReference type="AlphaFoldDB" id="A0A9X3J6P3"/>
<comment type="similarity">
    <text evidence="2">Belongs to the DoxX family.</text>
</comment>
<gene>
    <name evidence="8" type="ORF">OU798_10075</name>
</gene>
<dbReference type="Pfam" id="PF07681">
    <property type="entry name" value="DoxX"/>
    <property type="match status" value="1"/>
</dbReference>
<feature type="transmembrane region" description="Helical" evidence="7">
    <location>
        <begin position="12"/>
        <end position="31"/>
    </location>
</feature>
<keyword evidence="4 7" id="KW-0812">Transmembrane</keyword>
<name>A0A9X3J6P3_9BACT</name>
<keyword evidence="5 7" id="KW-1133">Transmembrane helix</keyword>
<dbReference type="PANTHER" id="PTHR33452">
    <property type="entry name" value="OXIDOREDUCTASE CATD-RELATED"/>
    <property type="match status" value="1"/>
</dbReference>
<dbReference type="InterPro" id="IPR051907">
    <property type="entry name" value="DoxX-like_oxidoreductase"/>
</dbReference>
<organism evidence="8 9">
    <name type="scientific">Draconibacterium aestuarii</name>
    <dbReference type="NCBI Taxonomy" id="2998507"/>
    <lineage>
        <taxon>Bacteria</taxon>
        <taxon>Pseudomonadati</taxon>
        <taxon>Bacteroidota</taxon>
        <taxon>Bacteroidia</taxon>
        <taxon>Marinilabiliales</taxon>
        <taxon>Prolixibacteraceae</taxon>
        <taxon>Draconibacterium</taxon>
    </lineage>
</organism>
<evidence type="ECO:0000256" key="7">
    <source>
        <dbReference type="SAM" id="Phobius"/>
    </source>
</evidence>